<gene>
    <name evidence="4" type="ORF">AYI68_g4772</name>
</gene>
<dbReference type="AlphaFoldDB" id="A0A1R0GW77"/>
<dbReference type="PROSITE" id="PS50102">
    <property type="entry name" value="RRM"/>
    <property type="match status" value="1"/>
</dbReference>
<dbReference type="OrthoDB" id="4726at2759"/>
<keyword evidence="5" id="KW-1185">Reference proteome</keyword>
<sequence length="432" mass="48545">MHPLGLYFLRTFFFKKFISPTGSKEAFVSFSDSESAYLSTFLTGSDLGDRKFQVTRVDSSVLTTDALSAFNTITIPGSVVSASYFANPQGHIAGPLGSEYQAGPYGVATAAATTYTIPLGNPEVIAMMASKPRKLEPIPPSIAAVIHPAILQHDPVKAEEISRTVYVGNITSQISDQELMDFFGCCGYVAYVKMAGDGQQPTRFAFIEFTTIEAAQTALAMNGTMLAGRPLKINYSKNSINKPPLPGTASITSVSYTNNPPIVNSLYSNTVSNQNPSPNTSNVVDVDEEEAMRKLKEAQKRLLMKYSSNRSNSNDINEQSESYQVEDKSSSRHKSRSRSRSHLESRGNRSRNRNRSRDRDRDRGRDRKKSRDMSKDRSREERHRGEDRSRDESYRDRDRSRDERYREREPSLERSSGRSHRLTRRESSKRSR</sequence>
<name>A0A1R0GW77_9FUNG</name>
<dbReference type="SUPFAM" id="SSF54928">
    <property type="entry name" value="RNA-binding domain, RBD"/>
    <property type="match status" value="1"/>
</dbReference>
<dbReference type="STRING" id="133383.A0A1R0GW77"/>
<dbReference type="PANTHER" id="PTHR32343">
    <property type="entry name" value="SERINE/ARGININE-RICH SPLICING FACTOR"/>
    <property type="match status" value="1"/>
</dbReference>
<feature type="compositionally biased region" description="Basic residues" evidence="2">
    <location>
        <begin position="331"/>
        <end position="340"/>
    </location>
</feature>
<evidence type="ECO:0000259" key="3">
    <source>
        <dbReference type="PROSITE" id="PS50102"/>
    </source>
</evidence>
<dbReference type="InterPro" id="IPR035979">
    <property type="entry name" value="RBD_domain_sf"/>
</dbReference>
<feature type="compositionally biased region" description="Polar residues" evidence="2">
    <location>
        <begin position="306"/>
        <end position="323"/>
    </location>
</feature>
<dbReference type="SMART" id="SM00360">
    <property type="entry name" value="RRM"/>
    <property type="match status" value="1"/>
</dbReference>
<dbReference type="InterPro" id="IPR012677">
    <property type="entry name" value="Nucleotide-bd_a/b_plait_sf"/>
</dbReference>
<accession>A0A1R0GW77</accession>
<dbReference type="PANTHER" id="PTHR32343:SF22">
    <property type="entry name" value="LD29830P"/>
    <property type="match status" value="1"/>
</dbReference>
<evidence type="ECO:0000256" key="1">
    <source>
        <dbReference type="PROSITE-ProRule" id="PRU00176"/>
    </source>
</evidence>
<dbReference type="GO" id="GO:0003723">
    <property type="term" value="F:RNA binding"/>
    <property type="evidence" value="ECO:0007669"/>
    <property type="project" value="UniProtKB-UniRule"/>
</dbReference>
<evidence type="ECO:0000313" key="5">
    <source>
        <dbReference type="Proteomes" id="UP000187455"/>
    </source>
</evidence>
<evidence type="ECO:0000313" key="4">
    <source>
        <dbReference type="EMBL" id="OLY81127.1"/>
    </source>
</evidence>
<dbReference type="InterPro" id="IPR000504">
    <property type="entry name" value="RRM_dom"/>
</dbReference>
<dbReference type="Proteomes" id="UP000187455">
    <property type="component" value="Unassembled WGS sequence"/>
</dbReference>
<keyword evidence="1" id="KW-0694">RNA-binding</keyword>
<dbReference type="EMBL" id="LSSL01002755">
    <property type="protein sequence ID" value="OLY81127.1"/>
    <property type="molecule type" value="Genomic_DNA"/>
</dbReference>
<organism evidence="4 5">
    <name type="scientific">Smittium mucronatum</name>
    <dbReference type="NCBI Taxonomy" id="133383"/>
    <lineage>
        <taxon>Eukaryota</taxon>
        <taxon>Fungi</taxon>
        <taxon>Fungi incertae sedis</taxon>
        <taxon>Zoopagomycota</taxon>
        <taxon>Kickxellomycotina</taxon>
        <taxon>Harpellomycetes</taxon>
        <taxon>Harpellales</taxon>
        <taxon>Legeriomycetaceae</taxon>
        <taxon>Smittium</taxon>
    </lineage>
</organism>
<feature type="region of interest" description="Disordered" evidence="2">
    <location>
        <begin position="306"/>
        <end position="432"/>
    </location>
</feature>
<protein>
    <submittedName>
        <fullName evidence="4">Splicing regulatory glutamine/lysine-rich protein 1</fullName>
    </submittedName>
</protein>
<dbReference type="Pfam" id="PF00076">
    <property type="entry name" value="RRM_1"/>
    <property type="match status" value="1"/>
</dbReference>
<feature type="domain" description="RRM" evidence="3">
    <location>
        <begin position="163"/>
        <end position="238"/>
    </location>
</feature>
<evidence type="ECO:0000256" key="2">
    <source>
        <dbReference type="SAM" id="MobiDB-lite"/>
    </source>
</evidence>
<dbReference type="Gene3D" id="3.30.70.330">
    <property type="match status" value="1"/>
</dbReference>
<reference evidence="4 5" key="1">
    <citation type="journal article" date="2016" name="Mol. Biol. Evol.">
        <title>Genome-Wide Survey of Gut Fungi (Harpellales) Reveals the First Horizontally Transferred Ubiquitin Gene from a Mosquito Host.</title>
        <authorList>
            <person name="Wang Y."/>
            <person name="White M.M."/>
            <person name="Kvist S."/>
            <person name="Moncalvo J.M."/>
        </authorList>
    </citation>
    <scope>NUCLEOTIDE SEQUENCE [LARGE SCALE GENOMIC DNA]</scope>
    <source>
        <strain evidence="4 5">ALG-7-W6</strain>
    </source>
</reference>
<feature type="compositionally biased region" description="Basic and acidic residues" evidence="2">
    <location>
        <begin position="355"/>
        <end position="416"/>
    </location>
</feature>
<proteinExistence type="predicted"/>
<comment type="caution">
    <text evidence="4">The sequence shown here is derived from an EMBL/GenBank/DDBJ whole genome shotgun (WGS) entry which is preliminary data.</text>
</comment>